<dbReference type="GeneID" id="20086211"/>
<feature type="region of interest" description="Disordered" evidence="1">
    <location>
        <begin position="21"/>
        <end position="68"/>
    </location>
</feature>
<proteinExistence type="predicted"/>
<dbReference type="VEuPathDB" id="FungiDB:H310_09161"/>
<gene>
    <name evidence="2" type="ORF">H310_09161</name>
</gene>
<accession>A0A024TUV0</accession>
<protein>
    <submittedName>
        <fullName evidence="2">Uncharacterized protein</fullName>
    </submittedName>
</protein>
<feature type="region of interest" description="Disordered" evidence="1">
    <location>
        <begin position="312"/>
        <end position="401"/>
    </location>
</feature>
<feature type="compositionally biased region" description="Basic and acidic residues" evidence="1">
    <location>
        <begin position="314"/>
        <end position="344"/>
    </location>
</feature>
<evidence type="ECO:0000313" key="2">
    <source>
        <dbReference type="EMBL" id="ETV97813.1"/>
    </source>
</evidence>
<organism evidence="2">
    <name type="scientific">Aphanomyces invadans</name>
    <dbReference type="NCBI Taxonomy" id="157072"/>
    <lineage>
        <taxon>Eukaryota</taxon>
        <taxon>Sar</taxon>
        <taxon>Stramenopiles</taxon>
        <taxon>Oomycota</taxon>
        <taxon>Saprolegniomycetes</taxon>
        <taxon>Saprolegniales</taxon>
        <taxon>Verrucalvaceae</taxon>
        <taxon>Aphanomyces</taxon>
    </lineage>
</organism>
<feature type="region of interest" description="Disordered" evidence="1">
    <location>
        <begin position="429"/>
        <end position="473"/>
    </location>
</feature>
<feature type="compositionally biased region" description="Basic residues" evidence="1">
    <location>
        <begin position="58"/>
        <end position="68"/>
    </location>
</feature>
<reference evidence="2" key="1">
    <citation type="submission" date="2013-12" db="EMBL/GenBank/DDBJ databases">
        <title>The Genome Sequence of Aphanomyces invadans NJM9701.</title>
        <authorList>
            <consortium name="The Broad Institute Genomics Platform"/>
            <person name="Russ C."/>
            <person name="Tyler B."/>
            <person name="van West P."/>
            <person name="Dieguez-Uribeondo J."/>
            <person name="Young S.K."/>
            <person name="Zeng Q."/>
            <person name="Gargeya S."/>
            <person name="Fitzgerald M."/>
            <person name="Abouelleil A."/>
            <person name="Alvarado L."/>
            <person name="Chapman S.B."/>
            <person name="Gainer-Dewar J."/>
            <person name="Goldberg J."/>
            <person name="Griggs A."/>
            <person name="Gujja S."/>
            <person name="Hansen M."/>
            <person name="Howarth C."/>
            <person name="Imamovic A."/>
            <person name="Ireland A."/>
            <person name="Larimer J."/>
            <person name="McCowan C."/>
            <person name="Murphy C."/>
            <person name="Pearson M."/>
            <person name="Poon T.W."/>
            <person name="Priest M."/>
            <person name="Roberts A."/>
            <person name="Saif S."/>
            <person name="Shea T."/>
            <person name="Sykes S."/>
            <person name="Wortman J."/>
            <person name="Nusbaum C."/>
            <person name="Birren B."/>
        </authorList>
    </citation>
    <scope>NUCLEOTIDE SEQUENCE [LARGE SCALE GENOMIC DNA]</scope>
    <source>
        <strain evidence="2">NJM9701</strain>
    </source>
</reference>
<dbReference type="AlphaFoldDB" id="A0A024TUV0"/>
<dbReference type="RefSeq" id="XP_008873374.1">
    <property type="nucleotide sequence ID" value="XM_008875152.1"/>
</dbReference>
<name>A0A024TUV0_9STRA</name>
<feature type="compositionally biased region" description="Basic and acidic residues" evidence="1">
    <location>
        <begin position="28"/>
        <end position="43"/>
    </location>
</feature>
<dbReference type="OrthoDB" id="70326at2759"/>
<sequence>MPSKPGTGDPSMAHGVHQRLQRLGSTKMMDKAMESTSRSKERTTSMSRNGSLHVVPKGTKHSVSVRKPMKGHPDVELLMADVFAEMDRQRQRGQIKFPSKFADFFHHDMMVEFVKACMQLADTFVAVQHLELAIALHSPPSPPATVNSPLVPPSIATMPDSERTLAYHKAVANHSDSVANLAKWYSRVVLNCSNFERHEEDRTFFEAVYYFVCAIVKTTHPPDTWPLIEEELGYAFRGEVFNVHGKSNLQPPMAPEPAKVSATRFGQPTTAHHAPDPLAGDLKFSPRAAIAYGSYGQNISLASIVARVDATTSRAEHNVKVSQAMRDRIHGQRNEDHKARRQLERAYNQRSERRAAARLDHLVDSPSKPLRPLPSFVLHPDQNPPSSPPSSSMPSPRASMRHTLDARSPIVAHIFPSAQDQVLLTQTLLDAQQRDRRSSPCPSPQPPLPRTTRPPTTRLAMPRFQDIHGLTEN</sequence>
<evidence type="ECO:0000256" key="1">
    <source>
        <dbReference type="SAM" id="MobiDB-lite"/>
    </source>
</evidence>
<feature type="compositionally biased region" description="Basic and acidic residues" evidence="1">
    <location>
        <begin position="350"/>
        <end position="363"/>
    </location>
</feature>
<dbReference type="EMBL" id="KI913971">
    <property type="protein sequence ID" value="ETV97813.1"/>
    <property type="molecule type" value="Genomic_DNA"/>
</dbReference>